<dbReference type="EMBL" id="MKHE01000007">
    <property type="protein sequence ID" value="OWK13228.1"/>
    <property type="molecule type" value="Genomic_DNA"/>
</dbReference>
<accession>A0A212D4Q5</accession>
<evidence type="ECO:0000313" key="3">
    <source>
        <dbReference type="Proteomes" id="UP000242450"/>
    </source>
</evidence>
<protein>
    <submittedName>
        <fullName evidence="2">Uncharacterized protein</fullName>
    </submittedName>
</protein>
<dbReference type="AlphaFoldDB" id="A0A212D4Q5"/>
<feature type="compositionally biased region" description="Polar residues" evidence="1">
    <location>
        <begin position="61"/>
        <end position="72"/>
    </location>
</feature>
<organism evidence="2 3">
    <name type="scientific">Cervus elaphus hippelaphus</name>
    <name type="common">European red deer</name>
    <dbReference type="NCBI Taxonomy" id="46360"/>
    <lineage>
        <taxon>Eukaryota</taxon>
        <taxon>Metazoa</taxon>
        <taxon>Chordata</taxon>
        <taxon>Craniata</taxon>
        <taxon>Vertebrata</taxon>
        <taxon>Euteleostomi</taxon>
        <taxon>Mammalia</taxon>
        <taxon>Eutheria</taxon>
        <taxon>Laurasiatheria</taxon>
        <taxon>Artiodactyla</taxon>
        <taxon>Ruminantia</taxon>
        <taxon>Pecora</taxon>
        <taxon>Cervidae</taxon>
        <taxon>Cervinae</taxon>
        <taxon>Cervus</taxon>
    </lineage>
</organism>
<sequence length="183" mass="19689">MMQEMMQKQDQALSNLESIPGGCNAFCHMYTDIKEPMFTAAQKHSSSQPLRTEKQELLPNPWSTLTPTSQAPGSGGELQEQLCLQLPVFLQQLQNPELLSSLTNPRALQALLHIQQGLQTLQTEAPRLVPSLGSSGMAWTSASLAGSNAESASKVPTSSPALPVTSSPTGASSAQQQLMQWMI</sequence>
<name>A0A212D4Q5_CEREH</name>
<gene>
    <name evidence="2" type="ORF">Celaphus_00014170</name>
</gene>
<dbReference type="Proteomes" id="UP000242450">
    <property type="component" value="Chromosome 7"/>
</dbReference>
<dbReference type="InterPro" id="IPR015496">
    <property type="entry name" value="Ubiquilin"/>
</dbReference>
<reference evidence="2 3" key="1">
    <citation type="journal article" date="2018" name="Mol. Genet. Genomics">
        <title>The red deer Cervus elaphus genome CerEla1.0: sequencing, annotating, genes, and chromosomes.</title>
        <authorList>
            <person name="Bana N.A."/>
            <person name="Nyiri A."/>
            <person name="Nagy J."/>
            <person name="Frank K."/>
            <person name="Nagy T."/>
            <person name="Steger V."/>
            <person name="Schiller M."/>
            <person name="Lakatos P."/>
            <person name="Sugar L."/>
            <person name="Horn P."/>
            <person name="Barta E."/>
            <person name="Orosz L."/>
        </authorList>
    </citation>
    <scope>NUCLEOTIDE SEQUENCE [LARGE SCALE GENOMIC DNA]</scope>
    <source>
        <strain evidence="2">Hungarian</strain>
    </source>
</reference>
<dbReference type="GO" id="GO:0005829">
    <property type="term" value="C:cytosol"/>
    <property type="evidence" value="ECO:0007669"/>
    <property type="project" value="TreeGrafter"/>
</dbReference>
<dbReference type="PANTHER" id="PTHR10677:SF21">
    <property type="entry name" value="UBIQUILIN-4"/>
    <property type="match status" value="1"/>
</dbReference>
<dbReference type="PANTHER" id="PTHR10677">
    <property type="entry name" value="UBIQUILIN"/>
    <property type="match status" value="1"/>
</dbReference>
<dbReference type="Pfam" id="PF23195">
    <property type="entry name" value="UBQLN1"/>
    <property type="match status" value="1"/>
</dbReference>
<evidence type="ECO:0000256" key="1">
    <source>
        <dbReference type="SAM" id="MobiDB-lite"/>
    </source>
</evidence>
<dbReference type="OrthoDB" id="9450922at2759"/>
<proteinExistence type="predicted"/>
<feature type="region of interest" description="Disordered" evidence="1">
    <location>
        <begin position="57"/>
        <end position="77"/>
    </location>
</feature>
<comment type="caution">
    <text evidence="2">The sequence shown here is derived from an EMBL/GenBank/DDBJ whole genome shotgun (WGS) entry which is preliminary data.</text>
</comment>
<feature type="region of interest" description="Disordered" evidence="1">
    <location>
        <begin position="150"/>
        <end position="172"/>
    </location>
</feature>
<keyword evidence="3" id="KW-1185">Reference proteome</keyword>
<evidence type="ECO:0000313" key="2">
    <source>
        <dbReference type="EMBL" id="OWK13228.1"/>
    </source>
</evidence>
<dbReference type="GO" id="GO:0031593">
    <property type="term" value="F:polyubiquitin modification-dependent protein binding"/>
    <property type="evidence" value="ECO:0007669"/>
    <property type="project" value="TreeGrafter"/>
</dbReference>
<dbReference type="GO" id="GO:0006511">
    <property type="term" value="P:ubiquitin-dependent protein catabolic process"/>
    <property type="evidence" value="ECO:0007669"/>
    <property type="project" value="TreeGrafter"/>
</dbReference>